<dbReference type="RefSeq" id="WP_203170561.1">
    <property type="nucleotide sequence ID" value="NZ_JAEVLS010000008.1"/>
</dbReference>
<feature type="domain" description="YhdP central" evidence="3">
    <location>
        <begin position="339"/>
        <end position="1314"/>
    </location>
</feature>
<sequence>MAPPPRKILKWLLGTLVVLAIVVGLLFATFGFIVGRVPEYRVQLQEWIGERSGLIVEFRTLSARLRLYGPELVFDDAVVRTPDRTRTLFVAKRGSVGFDLWNSIANGRLTAGRFALDAPEIALIRTREGKIQLLGQSALPEREIKPISLEQLPTGRFVVDDAVVSFRDEITGRGPWSLSGVSFDLTRSSDSMELHGAASLPKTLGEELKFSAAADGRIEQSGSLLSTFSVQGQKLDLAGWADLLPDAWPAPESGHGAVRVSGALKGAELLQLSASVDVGQLTTELPVWTIALPGPAPLEPPGTKDDEEPQPRPAPKYPIEPEPAPVVEEPPPPVPQALSYSRLAFALNAQKTNDQWSVTLSDLDATRSDSSWQAKKIAARWSRNEQGMLKVSGEADHLALENIWPLLAYLPEREALARVRAMQAHGALKDVKFSLSRTAPETPAEYSVAATLEGVGFAPVLRVPGVKGVSGDLDANHETGRLSLASKDIEFNLPRMFRHGLVASSVEGSVSWRKEDAGWVVSTEQLRVQGDDGRAVARMHLTLPSDGGSPILDLFAQGEDLKVASTYKYLPADKMGPKTLEWFDAALLDGRISTAEFQYKGPMRSFPFRKNEGTFVARAQVEGALFNYQEGWPPARDLVAEVEFRNQGMRVRATAGTIGNVRVNQATAEIPDLKESELAIKASAGGDLDAGIAFLRDSPLGPKLGETFARLGGRGPMTADVQLALPLKQIDDRKIDVTARFANATVTMQKVAAPVQGLTGELTVKNTLIAGANLEGRFLGGPLAVKIEQQSDTAALLEANGHAEATQLQTLFALPDAVKLTGATDWHMSMPIASADSEAARRRNIKIDSNLLGLGVGLPEPLGKGASDQRSLQVALEIDDEQLLSRSSYGDVRALIRLRQGREGWSLDRGGVRADAVAPALPSHRGLRIEGNVQRFVLDDWLALRPNPPATGAPAPQDDDATTLSDYLQAANVRVADFQLFGYRFPDLRGVLQSTQSGWRVDVSGQDATGQVLIPETFTGSQPLRATMERLVINKAPRPEGVPKEDEPMDPRNLPNMQVYVSDMRVGTRTLGAVELKATRVPQGIRFDNATIMAESVRADARGQWLNTVDGQHSTLTATIESKDVAATLKALNYTPFIEAKRGAIKADLAWQGGYDGNILEHASGAIRVEAEAGQLVNLQPGAGRVLGLFSVGALPRRLALDFSDLTEKGLAFDTVHGDFELRDGNAYTSNLLLRGPAAEIGIAGRTGLGARDYDQTAVVTGNLGASLPVAGAIAGGPVVGAAILLFSQVFKEPLKGITRGYYRITGPWDDPVVERVDAADAKAEATSGD</sequence>
<dbReference type="InterPro" id="IPR025263">
    <property type="entry name" value="YhdP_central"/>
</dbReference>
<name>A0ABS1X595_9GAMM</name>
<keyword evidence="2" id="KW-0812">Transmembrane</keyword>
<accession>A0ABS1X595</accession>
<proteinExistence type="predicted"/>
<feature type="region of interest" description="Disordered" evidence="1">
    <location>
        <begin position="292"/>
        <end position="333"/>
    </location>
</feature>
<evidence type="ECO:0000256" key="2">
    <source>
        <dbReference type="SAM" id="Phobius"/>
    </source>
</evidence>
<feature type="transmembrane region" description="Helical" evidence="2">
    <location>
        <begin position="12"/>
        <end position="34"/>
    </location>
</feature>
<reference evidence="4 5" key="1">
    <citation type="journal article" date="2021" name="Int. J. Syst. Evol. Microbiol.">
        <title>Steroidobacter gossypii sp. nov., isolated from soil of cotton cropping field.</title>
        <authorList>
            <person name="Huang R."/>
            <person name="Yang S."/>
            <person name="Zhen C."/>
            <person name="Liu W."/>
        </authorList>
    </citation>
    <scope>NUCLEOTIDE SEQUENCE [LARGE SCALE GENOMIC DNA]</scope>
    <source>
        <strain evidence="4 5">S1-65</strain>
    </source>
</reference>
<keyword evidence="5" id="KW-1185">Reference proteome</keyword>
<organism evidence="4 5">
    <name type="scientific">Steroidobacter gossypii</name>
    <dbReference type="NCBI Taxonomy" id="2805490"/>
    <lineage>
        <taxon>Bacteria</taxon>
        <taxon>Pseudomonadati</taxon>
        <taxon>Pseudomonadota</taxon>
        <taxon>Gammaproteobacteria</taxon>
        <taxon>Steroidobacterales</taxon>
        <taxon>Steroidobacteraceae</taxon>
        <taxon>Steroidobacter</taxon>
    </lineage>
</organism>
<evidence type="ECO:0000259" key="3">
    <source>
        <dbReference type="Pfam" id="PF13116"/>
    </source>
</evidence>
<feature type="domain" description="YhdP central" evidence="3">
    <location>
        <begin position="6"/>
        <end position="284"/>
    </location>
</feature>
<gene>
    <name evidence="4" type="ORF">JM946_26995</name>
</gene>
<keyword evidence="2" id="KW-0472">Membrane</keyword>
<evidence type="ECO:0000313" key="5">
    <source>
        <dbReference type="Proteomes" id="UP000661077"/>
    </source>
</evidence>
<keyword evidence="2" id="KW-1133">Transmembrane helix</keyword>
<evidence type="ECO:0000313" key="4">
    <source>
        <dbReference type="EMBL" id="MBM0108396.1"/>
    </source>
</evidence>
<dbReference type="PANTHER" id="PTHR38690">
    <property type="entry name" value="PROTEASE-RELATED"/>
    <property type="match status" value="1"/>
</dbReference>
<feature type="compositionally biased region" description="Pro residues" evidence="1">
    <location>
        <begin position="311"/>
        <end position="333"/>
    </location>
</feature>
<dbReference type="EMBL" id="JAEVLS010000008">
    <property type="protein sequence ID" value="MBM0108396.1"/>
    <property type="molecule type" value="Genomic_DNA"/>
</dbReference>
<comment type="caution">
    <text evidence="4">The sequence shown here is derived from an EMBL/GenBank/DDBJ whole genome shotgun (WGS) entry which is preliminary data.</text>
</comment>
<dbReference type="NCBIfam" id="TIGR02099">
    <property type="entry name" value="YhdP family protein"/>
    <property type="match status" value="1"/>
</dbReference>
<dbReference type="Proteomes" id="UP000661077">
    <property type="component" value="Unassembled WGS sequence"/>
</dbReference>
<dbReference type="Pfam" id="PF13116">
    <property type="entry name" value="YhdP"/>
    <property type="match status" value="2"/>
</dbReference>
<evidence type="ECO:0000256" key="1">
    <source>
        <dbReference type="SAM" id="MobiDB-lite"/>
    </source>
</evidence>
<dbReference type="InterPro" id="IPR011836">
    <property type="entry name" value="YhdP"/>
</dbReference>
<dbReference type="PANTHER" id="PTHR38690:SF1">
    <property type="entry name" value="PROTEASE"/>
    <property type="match status" value="1"/>
</dbReference>
<protein>
    <submittedName>
        <fullName evidence="4">TIGR02099 family protein</fullName>
    </submittedName>
</protein>